<evidence type="ECO:0000313" key="4">
    <source>
        <dbReference type="Proteomes" id="UP000077628"/>
    </source>
</evidence>
<feature type="transmembrane region" description="Helical" evidence="1">
    <location>
        <begin position="247"/>
        <end position="266"/>
    </location>
</feature>
<dbReference type="NCBIfam" id="NF033554">
    <property type="entry name" value="floc_PepA"/>
    <property type="match status" value="1"/>
</dbReference>
<keyword evidence="2" id="KW-0732">Signal</keyword>
<keyword evidence="4" id="KW-1185">Reference proteome</keyword>
<dbReference type="OrthoDB" id="5573752at2"/>
<dbReference type="AlphaFoldDB" id="A0A177NJ71"/>
<dbReference type="Proteomes" id="UP000077628">
    <property type="component" value="Unassembled WGS sequence"/>
</dbReference>
<reference evidence="4" key="1">
    <citation type="submission" date="2016-03" db="EMBL/GenBank/DDBJ databases">
        <authorList>
            <person name="Heylen K."/>
            <person name="De Vos P."/>
            <person name="Vekeman B."/>
        </authorList>
    </citation>
    <scope>NUCLEOTIDE SEQUENCE [LARGE SCALE GENOMIC DNA]</scope>
    <source>
        <strain evidence="4">R-45383</strain>
    </source>
</reference>
<accession>A0A177NJ71</accession>
<keyword evidence="1" id="KW-0812">Transmembrane</keyword>
<proteinExistence type="predicted"/>
<protein>
    <recommendedName>
        <fullName evidence="5">Exosortase</fullName>
    </recommendedName>
</protein>
<gene>
    <name evidence="3" type="ORF">A1355_07465</name>
</gene>
<organism evidence="3 4">
    <name type="scientific">Methylomonas koyamae</name>
    <dbReference type="NCBI Taxonomy" id="702114"/>
    <lineage>
        <taxon>Bacteria</taxon>
        <taxon>Pseudomonadati</taxon>
        <taxon>Pseudomonadota</taxon>
        <taxon>Gammaproteobacteria</taxon>
        <taxon>Methylococcales</taxon>
        <taxon>Methylococcaceae</taxon>
        <taxon>Methylomonas</taxon>
    </lineage>
</organism>
<dbReference type="RefSeq" id="WP_064029327.1">
    <property type="nucleotide sequence ID" value="NZ_LUUK01000177.1"/>
</dbReference>
<dbReference type="EMBL" id="LUUK01000177">
    <property type="protein sequence ID" value="OAI17473.1"/>
    <property type="molecule type" value="Genomic_DNA"/>
</dbReference>
<name>A0A177NJ71_9GAMM</name>
<feature type="chain" id="PRO_5008069227" description="Exosortase" evidence="2">
    <location>
        <begin position="23"/>
        <end position="272"/>
    </location>
</feature>
<evidence type="ECO:0008006" key="5">
    <source>
        <dbReference type="Google" id="ProtNLM"/>
    </source>
</evidence>
<keyword evidence="1" id="KW-1133">Transmembrane helix</keyword>
<evidence type="ECO:0000313" key="3">
    <source>
        <dbReference type="EMBL" id="OAI17473.1"/>
    </source>
</evidence>
<feature type="signal peptide" evidence="2">
    <location>
        <begin position="1"/>
        <end position="22"/>
    </location>
</feature>
<keyword evidence="1" id="KW-0472">Membrane</keyword>
<sequence length="272" mass="28023">MKTFKHTILVTGLLMTSPLAFANSWVGTADYSQAVGSDGFEDTVAQFDTYDFGLGVALVKFSPTSATTGTMQGWYQSAVVSHSFDFGTVAAPNLNSTGSGSGYELTAIATFSGSYVNNGSTQTFTIDTGNVGLYFDTNPDFNFTTDSGFSNGSAILYGSIASGEGSVKITGNNSGSGYQDMSLSFTGGLNGYDHNVYSPDTIAGGDAIFTIKTKGVSILTSINSVQGESKVGGALFASDGNLQLTAVPVPAAVWMFGTGLLALMAGGKRKLA</sequence>
<evidence type="ECO:0000256" key="2">
    <source>
        <dbReference type="SAM" id="SignalP"/>
    </source>
</evidence>
<comment type="caution">
    <text evidence="3">The sequence shown here is derived from an EMBL/GenBank/DDBJ whole genome shotgun (WGS) entry which is preliminary data.</text>
</comment>
<evidence type="ECO:0000256" key="1">
    <source>
        <dbReference type="SAM" id="Phobius"/>
    </source>
</evidence>